<organism evidence="8 9">
    <name type="scientific">Parabacteroides segnis</name>
    <dbReference type="NCBI Taxonomy" id="2763058"/>
    <lineage>
        <taxon>Bacteria</taxon>
        <taxon>Pseudomonadati</taxon>
        <taxon>Bacteroidota</taxon>
        <taxon>Bacteroidia</taxon>
        <taxon>Bacteroidales</taxon>
        <taxon>Tannerellaceae</taxon>
        <taxon>Parabacteroides</taxon>
    </lineage>
</organism>
<keyword evidence="3 7" id="KW-0812">Transmembrane</keyword>
<evidence type="ECO:0000256" key="6">
    <source>
        <dbReference type="ARBA" id="ARBA00023136"/>
    </source>
</evidence>
<evidence type="ECO:0000256" key="3">
    <source>
        <dbReference type="ARBA" id="ARBA00022692"/>
    </source>
</evidence>
<dbReference type="Proteomes" id="UP000644010">
    <property type="component" value="Unassembled WGS sequence"/>
</dbReference>
<gene>
    <name evidence="8" type="ORF">H8S77_07755</name>
</gene>
<evidence type="ECO:0000256" key="2">
    <source>
        <dbReference type="ARBA" id="ARBA00022448"/>
    </source>
</evidence>
<dbReference type="PANTHER" id="PTHR11706:SF33">
    <property type="entry name" value="NATURAL RESISTANCE-ASSOCIATED MACROPHAGE PROTEIN 2"/>
    <property type="match status" value="1"/>
</dbReference>
<evidence type="ECO:0000256" key="4">
    <source>
        <dbReference type="ARBA" id="ARBA00022847"/>
    </source>
</evidence>
<feature type="transmembrane region" description="Helical" evidence="7">
    <location>
        <begin position="349"/>
        <end position="371"/>
    </location>
</feature>
<keyword evidence="9" id="KW-1185">Reference proteome</keyword>
<dbReference type="InterPro" id="IPR001046">
    <property type="entry name" value="NRAMP_fam"/>
</dbReference>
<dbReference type="PANTHER" id="PTHR11706">
    <property type="entry name" value="SOLUTE CARRIER PROTEIN FAMILY 11 MEMBER"/>
    <property type="match status" value="1"/>
</dbReference>
<reference evidence="8 9" key="1">
    <citation type="submission" date="2020-08" db="EMBL/GenBank/DDBJ databases">
        <title>Genome public.</title>
        <authorList>
            <person name="Liu C."/>
            <person name="Sun Q."/>
        </authorList>
    </citation>
    <scope>NUCLEOTIDE SEQUENCE [LARGE SCALE GENOMIC DNA]</scope>
    <source>
        <strain evidence="8 9">BX2</strain>
    </source>
</reference>
<proteinExistence type="predicted"/>
<dbReference type="EMBL" id="JACOOI010000006">
    <property type="protein sequence ID" value="MBC5642779.1"/>
    <property type="molecule type" value="Genomic_DNA"/>
</dbReference>
<dbReference type="RefSeq" id="WP_186958933.1">
    <property type="nucleotide sequence ID" value="NZ_JACOOI010000006.1"/>
</dbReference>
<feature type="transmembrane region" description="Helical" evidence="7">
    <location>
        <begin position="149"/>
        <end position="169"/>
    </location>
</feature>
<feature type="transmembrane region" description="Helical" evidence="7">
    <location>
        <begin position="82"/>
        <end position="105"/>
    </location>
</feature>
<comment type="subcellular location">
    <subcellularLocation>
        <location evidence="1">Membrane</location>
        <topology evidence="1">Multi-pass membrane protein</topology>
    </subcellularLocation>
</comment>
<name>A0ABR7DZ53_9BACT</name>
<keyword evidence="2" id="KW-0813">Transport</keyword>
<keyword evidence="6 7" id="KW-0472">Membrane</keyword>
<feature type="transmembrane region" description="Helical" evidence="7">
    <location>
        <begin position="326"/>
        <end position="343"/>
    </location>
</feature>
<evidence type="ECO:0000256" key="1">
    <source>
        <dbReference type="ARBA" id="ARBA00004141"/>
    </source>
</evidence>
<accession>A0ABR7DZ53</accession>
<feature type="transmembrane region" description="Helical" evidence="7">
    <location>
        <begin position="235"/>
        <end position="259"/>
    </location>
</feature>
<evidence type="ECO:0000313" key="8">
    <source>
        <dbReference type="EMBL" id="MBC5642779.1"/>
    </source>
</evidence>
<keyword evidence="5 7" id="KW-1133">Transmembrane helix</keyword>
<dbReference type="Pfam" id="PF01566">
    <property type="entry name" value="Nramp"/>
    <property type="match status" value="1"/>
</dbReference>
<feature type="transmembrane region" description="Helical" evidence="7">
    <location>
        <begin position="7"/>
        <end position="29"/>
    </location>
</feature>
<feature type="transmembrane region" description="Helical" evidence="7">
    <location>
        <begin position="283"/>
        <end position="305"/>
    </location>
</feature>
<protein>
    <submittedName>
        <fullName evidence="8">Divalent metal cation transporter</fullName>
    </submittedName>
</protein>
<evidence type="ECO:0000313" key="9">
    <source>
        <dbReference type="Proteomes" id="UP000644010"/>
    </source>
</evidence>
<feature type="transmembrane region" description="Helical" evidence="7">
    <location>
        <begin position="387"/>
        <end position="408"/>
    </location>
</feature>
<evidence type="ECO:0000256" key="7">
    <source>
        <dbReference type="SAM" id="Phobius"/>
    </source>
</evidence>
<feature type="transmembrane region" description="Helical" evidence="7">
    <location>
        <begin position="35"/>
        <end position="55"/>
    </location>
</feature>
<sequence length="412" mass="45275">MNKYSRLLRSFLPGLFLVSYNVGIGSVTMMSKSGALYGCSLLWIVLLSSVIYYYLVSVFSKYTMVTRETFLYAVKKHISRKVSLFIIGAICLIIFPALMGLMGIMCDVLSEWSVSWGTGKISSSVWGFVLASLVAIFFLLGTTEKIKSILSGIVVIIFFAFVANLFYAFPPASTFFKGLIPTIPEDIAGSDNGTFLIMAGMVGTTVSSIAFIIRSSLVKEANWDFSYYRQQKKDALLSAIGVFLISAAILVSATATLYVNDLTVNSAVDLILLLKPIVGEASIVFMSIGILAAGITSHIPNIMVIPWVVSDYKSVIFDMKNTKNRCLLIFLTFIGVLTPVFHWKPVFIMLLSQGLLAVLLPLTVGCIYYLMNNKIMKDDRNNLKDNILLGIVFLFTLFIGGLGLVGLIKDIV</sequence>
<evidence type="ECO:0000256" key="5">
    <source>
        <dbReference type="ARBA" id="ARBA00022989"/>
    </source>
</evidence>
<feature type="transmembrane region" description="Helical" evidence="7">
    <location>
        <begin position="125"/>
        <end position="142"/>
    </location>
</feature>
<feature type="transmembrane region" description="Helical" evidence="7">
    <location>
        <begin position="195"/>
        <end position="214"/>
    </location>
</feature>
<keyword evidence="4" id="KW-0769">Symport</keyword>
<comment type="caution">
    <text evidence="8">The sequence shown here is derived from an EMBL/GenBank/DDBJ whole genome shotgun (WGS) entry which is preliminary data.</text>
</comment>